<dbReference type="Proteomes" id="UP000326367">
    <property type="component" value="Unassembled WGS sequence"/>
</dbReference>
<evidence type="ECO:0000313" key="2">
    <source>
        <dbReference type="EMBL" id="KAA9004330.1"/>
    </source>
</evidence>
<dbReference type="Gene3D" id="2.40.70.10">
    <property type="entry name" value="Acid Proteases"/>
    <property type="match status" value="2"/>
</dbReference>
<accession>A0ABQ6T5P3</accession>
<dbReference type="RefSeq" id="WP_150453006.1">
    <property type="nucleotide sequence ID" value="NZ_VYKI01000001.1"/>
</dbReference>
<evidence type="ECO:0000313" key="3">
    <source>
        <dbReference type="Proteomes" id="UP000326367"/>
    </source>
</evidence>
<name>A0ABQ6T5P3_9GAMM</name>
<feature type="signal peptide" evidence="1">
    <location>
        <begin position="1"/>
        <end position="17"/>
    </location>
</feature>
<proteinExistence type="predicted"/>
<sequence length="305" mass="31975">MRLALLPLLFMSLPAAAEPAALHNLPMTMQASHPTVRGTLEGHDELLNLVVDSAASATLLDTDVVRRFQLQDPNARNHDAQGASAGGLALRSTRSVAMALGSLQLQVTALQADLASLSSAGSAPLHGIIGQDITARFDSRWDFAHGRLMLWAAQTLPTTAPYCQGNALPDRAGVLKGFGFVTLTLGDEAVEAIGVVDTGAAQTILNDAASRALGLRTDGSDTRVRARSKGSEGLGGKPTPTWLYTLPALASAGWQHPAVEVRISELPVFRAIGLDQRPAVILGADLMQGGQVDISAGAERICLQR</sequence>
<gene>
    <name evidence="2" type="ORF">FJU31_00305</name>
</gene>
<dbReference type="SUPFAM" id="SSF50630">
    <property type="entry name" value="Acid proteases"/>
    <property type="match status" value="1"/>
</dbReference>
<feature type="chain" id="PRO_5047165599" description="Peptidase A2 domain-containing protein" evidence="1">
    <location>
        <begin position="18"/>
        <end position="305"/>
    </location>
</feature>
<dbReference type="InterPro" id="IPR021109">
    <property type="entry name" value="Peptidase_aspartic_dom_sf"/>
</dbReference>
<keyword evidence="1" id="KW-0732">Signal</keyword>
<organism evidence="2 3">
    <name type="scientific">Stenotrophomonas cyclobalanopsidis</name>
    <dbReference type="NCBI Taxonomy" id="2771362"/>
    <lineage>
        <taxon>Bacteria</taxon>
        <taxon>Pseudomonadati</taxon>
        <taxon>Pseudomonadota</taxon>
        <taxon>Gammaproteobacteria</taxon>
        <taxon>Lysobacterales</taxon>
        <taxon>Lysobacteraceae</taxon>
        <taxon>Stenotrophomonas</taxon>
    </lineage>
</organism>
<comment type="caution">
    <text evidence="2">The sequence shown here is derived from an EMBL/GenBank/DDBJ whole genome shotgun (WGS) entry which is preliminary data.</text>
</comment>
<reference evidence="2 3" key="1">
    <citation type="journal article" date="2020" name="Antonie Van Leeuwenhoek">
        <title>Stenotrophomonas cyclobalanopsidis sp. nov., isolated from the leaf spot disease of Cyclobalanopsis patelliformis.</title>
        <authorList>
            <person name="Bian D.R."/>
            <person name="Xue H."/>
            <person name="Piao C.G."/>
            <person name="Li Y."/>
        </authorList>
    </citation>
    <scope>NUCLEOTIDE SEQUENCE [LARGE SCALE GENOMIC DNA]</scope>
    <source>
        <strain evidence="2 3">TPQG1-4</strain>
    </source>
</reference>
<evidence type="ECO:0008006" key="4">
    <source>
        <dbReference type="Google" id="ProtNLM"/>
    </source>
</evidence>
<dbReference type="Pfam" id="PF13650">
    <property type="entry name" value="Asp_protease_2"/>
    <property type="match status" value="1"/>
</dbReference>
<dbReference type="EMBL" id="VYKI01000001">
    <property type="protein sequence ID" value="KAA9004330.1"/>
    <property type="molecule type" value="Genomic_DNA"/>
</dbReference>
<keyword evidence="3" id="KW-1185">Reference proteome</keyword>
<evidence type="ECO:0000256" key="1">
    <source>
        <dbReference type="SAM" id="SignalP"/>
    </source>
</evidence>
<protein>
    <recommendedName>
        <fullName evidence="4">Peptidase A2 domain-containing protein</fullName>
    </recommendedName>
</protein>